<evidence type="ECO:0000256" key="1">
    <source>
        <dbReference type="SAM" id="MobiDB-lite"/>
    </source>
</evidence>
<organism evidence="2 3">
    <name type="scientific">Actinoplanes auranticolor</name>
    <dbReference type="NCBI Taxonomy" id="47988"/>
    <lineage>
        <taxon>Bacteria</taxon>
        <taxon>Bacillati</taxon>
        <taxon>Actinomycetota</taxon>
        <taxon>Actinomycetes</taxon>
        <taxon>Micromonosporales</taxon>
        <taxon>Micromonosporaceae</taxon>
        <taxon>Actinoplanes</taxon>
    </lineage>
</organism>
<protein>
    <submittedName>
        <fullName evidence="2">Uncharacterized protein</fullName>
    </submittedName>
</protein>
<proteinExistence type="predicted"/>
<reference evidence="2" key="1">
    <citation type="submission" date="2021-03" db="EMBL/GenBank/DDBJ databases">
        <title>Whole genome shotgun sequence of Actinoplanes auranticolor NBRC 12245.</title>
        <authorList>
            <person name="Komaki H."/>
            <person name="Tamura T."/>
        </authorList>
    </citation>
    <scope>NUCLEOTIDE SEQUENCE</scope>
    <source>
        <strain evidence="2">NBRC 12245</strain>
    </source>
</reference>
<sequence>MDEAATGSAATGRTATGEVPAVRAAEGTAVVRDMAVMMLRLVVAAMVSTVDSGCEQVGDQASWRRRRHAASVSKPAA</sequence>
<dbReference type="AlphaFoldDB" id="A0A919T0K1"/>
<gene>
    <name evidence="2" type="ORF">Aau02nite_92070</name>
</gene>
<dbReference type="Proteomes" id="UP000681340">
    <property type="component" value="Unassembled WGS sequence"/>
</dbReference>
<evidence type="ECO:0000313" key="3">
    <source>
        <dbReference type="Proteomes" id="UP000681340"/>
    </source>
</evidence>
<dbReference type="EMBL" id="BOQL01000107">
    <property type="protein sequence ID" value="GIM80781.1"/>
    <property type="molecule type" value="Genomic_DNA"/>
</dbReference>
<accession>A0A919T0K1</accession>
<comment type="caution">
    <text evidence="2">The sequence shown here is derived from an EMBL/GenBank/DDBJ whole genome shotgun (WGS) entry which is preliminary data.</text>
</comment>
<keyword evidence="3" id="KW-1185">Reference proteome</keyword>
<feature type="region of interest" description="Disordered" evidence="1">
    <location>
        <begin position="58"/>
        <end position="77"/>
    </location>
</feature>
<name>A0A919T0K1_9ACTN</name>
<evidence type="ECO:0000313" key="2">
    <source>
        <dbReference type="EMBL" id="GIM80781.1"/>
    </source>
</evidence>